<dbReference type="Gene3D" id="3.60.10.10">
    <property type="entry name" value="Endonuclease/exonuclease/phosphatase"/>
    <property type="match status" value="1"/>
</dbReference>
<keyword evidence="2" id="KW-0269">Exonuclease</keyword>
<dbReference type="Proteomes" id="UP000270299">
    <property type="component" value="Unassembled WGS sequence"/>
</dbReference>
<keyword evidence="2" id="KW-0255">Endonuclease</keyword>
<dbReference type="InterPro" id="IPR005135">
    <property type="entry name" value="Endo/exonuclease/phosphatase"/>
</dbReference>
<accession>A0A3L6ZV94</accession>
<dbReference type="OrthoDB" id="9793162at2"/>
<proteinExistence type="predicted"/>
<dbReference type="GO" id="GO:0004519">
    <property type="term" value="F:endonuclease activity"/>
    <property type="evidence" value="ECO:0007669"/>
    <property type="project" value="UniProtKB-KW"/>
</dbReference>
<gene>
    <name evidence="2" type="ORF">D9V29_09115</name>
</gene>
<evidence type="ECO:0000259" key="1">
    <source>
        <dbReference type="Pfam" id="PF03372"/>
    </source>
</evidence>
<dbReference type="GO" id="GO:0000175">
    <property type="term" value="F:3'-5'-RNA exonuclease activity"/>
    <property type="evidence" value="ECO:0007669"/>
    <property type="project" value="TreeGrafter"/>
</dbReference>
<evidence type="ECO:0000313" key="3">
    <source>
        <dbReference type="Proteomes" id="UP000270299"/>
    </source>
</evidence>
<evidence type="ECO:0000313" key="2">
    <source>
        <dbReference type="EMBL" id="RLP71481.1"/>
    </source>
</evidence>
<keyword evidence="3" id="KW-1185">Reference proteome</keyword>
<dbReference type="RefSeq" id="WP_121672998.1">
    <property type="nucleotide sequence ID" value="NZ_BMXM01000004.1"/>
</dbReference>
<organism evidence="2 3">
    <name type="scientific">Mycetocola manganoxydans</name>
    <dbReference type="NCBI Taxonomy" id="699879"/>
    <lineage>
        <taxon>Bacteria</taxon>
        <taxon>Bacillati</taxon>
        <taxon>Actinomycetota</taxon>
        <taxon>Actinomycetes</taxon>
        <taxon>Micrococcales</taxon>
        <taxon>Microbacteriaceae</taxon>
        <taxon>Mycetocola</taxon>
    </lineage>
</organism>
<dbReference type="CDD" id="cd09083">
    <property type="entry name" value="EEP-1"/>
    <property type="match status" value="1"/>
</dbReference>
<dbReference type="PANTHER" id="PTHR12121">
    <property type="entry name" value="CARBON CATABOLITE REPRESSOR PROTEIN 4"/>
    <property type="match status" value="1"/>
</dbReference>
<keyword evidence="2" id="KW-0540">Nuclease</keyword>
<dbReference type="InterPro" id="IPR050410">
    <property type="entry name" value="CCR4/nocturin_mRNA_transcr"/>
</dbReference>
<dbReference type="PANTHER" id="PTHR12121:SF36">
    <property type="entry name" value="ENDONUCLEASE_EXONUCLEASE_PHOSPHATASE DOMAIN-CONTAINING PROTEIN"/>
    <property type="match status" value="1"/>
</dbReference>
<comment type="caution">
    <text evidence="2">The sequence shown here is derived from an EMBL/GenBank/DDBJ whole genome shotgun (WGS) entry which is preliminary data.</text>
</comment>
<protein>
    <submittedName>
        <fullName evidence="2">Endonuclease/exonuclease/phosphatase family protein</fullName>
    </submittedName>
</protein>
<keyword evidence="2" id="KW-0378">Hydrolase</keyword>
<sequence>MTDAALIGPVDPPDLHVMTYNIRRRMAHVPPRSPDLWTRRQPLLTQLLQRESPTILGTQEALPDQVEFVSDVLGSDYSRVGRGRNADGDGEQCALFFDTRRLTLHDWTQRALSDSPRVPGSRSWGNMLPRVVVSADFTDVATGIRFSVFNAHFDHLSRSSRVRSARMLNDLVEATDAPAIVLGDMNAGVRSEPYRILTGGPLQDAWTVANTRLTPAWSTYSGYRRPKEGGKRIDWMLVTESVNVEAVAINAARFGGAAPSDHEPVQARLRLSPGV</sequence>
<dbReference type="InterPro" id="IPR036691">
    <property type="entry name" value="Endo/exonu/phosph_ase_sf"/>
</dbReference>
<reference evidence="2 3" key="1">
    <citation type="submission" date="2018-10" db="EMBL/GenBank/DDBJ databases">
        <authorList>
            <person name="Li J."/>
        </authorList>
    </citation>
    <scope>NUCLEOTIDE SEQUENCE [LARGE SCALE GENOMIC DNA]</scope>
    <source>
        <strain evidence="2 3">CCTCC AB209002</strain>
    </source>
</reference>
<dbReference type="AlphaFoldDB" id="A0A3L6ZV94"/>
<name>A0A3L6ZV94_9MICO</name>
<feature type="domain" description="Endonuclease/exonuclease/phosphatase" evidence="1">
    <location>
        <begin position="18"/>
        <end position="262"/>
    </location>
</feature>
<dbReference type="SUPFAM" id="SSF56219">
    <property type="entry name" value="DNase I-like"/>
    <property type="match status" value="1"/>
</dbReference>
<dbReference type="Pfam" id="PF03372">
    <property type="entry name" value="Exo_endo_phos"/>
    <property type="match status" value="1"/>
</dbReference>
<dbReference type="EMBL" id="RCUV01000008">
    <property type="protein sequence ID" value="RLP71481.1"/>
    <property type="molecule type" value="Genomic_DNA"/>
</dbReference>